<keyword evidence="6" id="KW-0808">Transferase</keyword>
<evidence type="ECO:0000256" key="7">
    <source>
        <dbReference type="ARBA" id="ARBA00022723"/>
    </source>
</evidence>
<evidence type="ECO:0000256" key="9">
    <source>
        <dbReference type="ARBA" id="ARBA00023014"/>
    </source>
</evidence>
<gene>
    <name evidence="10" type="ORF">ENG67_07025</name>
</gene>
<feature type="non-terminal residue" evidence="10">
    <location>
        <position position="1"/>
    </location>
</feature>
<evidence type="ECO:0000256" key="6">
    <source>
        <dbReference type="ARBA" id="ARBA00022679"/>
    </source>
</evidence>
<dbReference type="Proteomes" id="UP000885931">
    <property type="component" value="Unassembled WGS sequence"/>
</dbReference>
<reference evidence="10" key="1">
    <citation type="journal article" date="2020" name="mSystems">
        <title>Genome- and Community-Level Interaction Insights into Carbon Utilization and Element Cycling Functions of Hydrothermarchaeota in Hydrothermal Sediment.</title>
        <authorList>
            <person name="Zhou Z."/>
            <person name="Liu Y."/>
            <person name="Xu W."/>
            <person name="Pan J."/>
            <person name="Luo Z.H."/>
            <person name="Li M."/>
        </authorList>
    </citation>
    <scope>NUCLEOTIDE SEQUENCE [LARGE SCALE GENOMIC DNA]</scope>
    <source>
        <strain evidence="10">HyVt-237</strain>
    </source>
</reference>
<protein>
    <recommendedName>
        <fullName evidence="3">quinolinate synthase</fullName>
        <ecNumber evidence="3">2.5.1.72</ecNumber>
    </recommendedName>
</protein>
<comment type="caution">
    <text evidence="10">The sequence shown here is derived from an EMBL/GenBank/DDBJ whole genome shotgun (WGS) entry which is preliminary data.</text>
</comment>
<evidence type="ECO:0000256" key="2">
    <source>
        <dbReference type="ARBA" id="ARBA00005065"/>
    </source>
</evidence>
<keyword evidence="9" id="KW-0411">Iron-sulfur</keyword>
<keyword evidence="5" id="KW-0662">Pyridine nucleotide biosynthesis</keyword>
<accession>A0A7C0XAA5</accession>
<dbReference type="GO" id="GO:0034628">
    <property type="term" value="P:'de novo' NAD+ biosynthetic process from L-aspartate"/>
    <property type="evidence" value="ECO:0007669"/>
    <property type="project" value="TreeGrafter"/>
</dbReference>
<dbReference type="GO" id="GO:0051539">
    <property type="term" value="F:4 iron, 4 sulfur cluster binding"/>
    <property type="evidence" value="ECO:0007669"/>
    <property type="project" value="UniProtKB-KW"/>
</dbReference>
<sequence length="133" mass="15284">CAVHQTIAPIEVQELIEAHPDAEVMAHPECTRETRKLAHYVGSTSQMLRHAKESGSKKFIVVTEKGLVYRMQKEMPNKTFIPVETAICTNMKKINLDNLLRSLQEEIYEVEISPNIAERVRQTLIKTRKLLEK</sequence>
<comment type="pathway">
    <text evidence="2">Cofactor biosynthesis; NAD(+) biosynthesis; quinolinate from iminoaspartate: step 1/1.</text>
</comment>
<evidence type="ECO:0000256" key="3">
    <source>
        <dbReference type="ARBA" id="ARBA00012669"/>
    </source>
</evidence>
<evidence type="ECO:0000256" key="5">
    <source>
        <dbReference type="ARBA" id="ARBA00022642"/>
    </source>
</evidence>
<evidence type="ECO:0000256" key="8">
    <source>
        <dbReference type="ARBA" id="ARBA00023004"/>
    </source>
</evidence>
<dbReference type="Gene3D" id="3.40.50.10800">
    <property type="entry name" value="NadA-like"/>
    <property type="match status" value="3"/>
</dbReference>
<dbReference type="UniPathway" id="UPA00253">
    <property type="reaction ID" value="UER00327"/>
</dbReference>
<dbReference type="InterPro" id="IPR003473">
    <property type="entry name" value="NadA"/>
</dbReference>
<keyword evidence="8" id="KW-0408">Iron</keyword>
<dbReference type="Pfam" id="PF02445">
    <property type="entry name" value="NadA"/>
    <property type="match status" value="1"/>
</dbReference>
<dbReference type="EMBL" id="DRBW01000256">
    <property type="protein sequence ID" value="HDM90941.1"/>
    <property type="molecule type" value="Genomic_DNA"/>
</dbReference>
<name>A0A7C0XAA5_UNCW3</name>
<dbReference type="GO" id="GO:0046872">
    <property type="term" value="F:metal ion binding"/>
    <property type="evidence" value="ECO:0007669"/>
    <property type="project" value="UniProtKB-KW"/>
</dbReference>
<dbReference type="GO" id="GO:0008987">
    <property type="term" value="F:quinolinate synthetase A activity"/>
    <property type="evidence" value="ECO:0007669"/>
    <property type="project" value="InterPro"/>
</dbReference>
<keyword evidence="4" id="KW-0004">4Fe-4S</keyword>
<dbReference type="SUPFAM" id="SSF142754">
    <property type="entry name" value="NadA-like"/>
    <property type="match status" value="1"/>
</dbReference>
<dbReference type="PANTHER" id="PTHR30573:SF0">
    <property type="entry name" value="QUINOLINATE SYNTHASE, CHLOROPLASTIC"/>
    <property type="match status" value="1"/>
</dbReference>
<organism evidence="10">
    <name type="scientific">candidate division WOR-3 bacterium</name>
    <dbReference type="NCBI Taxonomy" id="2052148"/>
    <lineage>
        <taxon>Bacteria</taxon>
        <taxon>Bacteria division WOR-3</taxon>
    </lineage>
</organism>
<evidence type="ECO:0000256" key="4">
    <source>
        <dbReference type="ARBA" id="ARBA00022485"/>
    </source>
</evidence>
<evidence type="ECO:0000313" key="10">
    <source>
        <dbReference type="EMBL" id="HDM90941.1"/>
    </source>
</evidence>
<keyword evidence="7" id="KW-0479">Metal-binding</keyword>
<dbReference type="AlphaFoldDB" id="A0A7C0XAA5"/>
<dbReference type="PANTHER" id="PTHR30573">
    <property type="entry name" value="QUINOLINATE SYNTHETASE A"/>
    <property type="match status" value="1"/>
</dbReference>
<dbReference type="InterPro" id="IPR036094">
    <property type="entry name" value="NadA_sf"/>
</dbReference>
<comment type="cofactor">
    <cofactor evidence="1">
        <name>[4Fe-4S] cluster</name>
        <dbReference type="ChEBI" id="CHEBI:49883"/>
    </cofactor>
</comment>
<proteinExistence type="predicted"/>
<evidence type="ECO:0000256" key="1">
    <source>
        <dbReference type="ARBA" id="ARBA00001966"/>
    </source>
</evidence>
<dbReference type="GO" id="GO:0005829">
    <property type="term" value="C:cytosol"/>
    <property type="evidence" value="ECO:0007669"/>
    <property type="project" value="TreeGrafter"/>
</dbReference>
<dbReference type="EC" id="2.5.1.72" evidence="3"/>